<evidence type="ECO:0000256" key="2">
    <source>
        <dbReference type="ARBA" id="ARBA00022553"/>
    </source>
</evidence>
<keyword evidence="9" id="KW-0175">Coiled coil</keyword>
<dbReference type="EMBL" id="LM676415">
    <property type="protein sequence ID" value="CEP26592.1"/>
    <property type="molecule type" value="Genomic_DNA"/>
</dbReference>
<dbReference type="HAMAP" id="MF_00332">
    <property type="entry name" value="DnaK"/>
    <property type="match status" value="1"/>
</dbReference>
<accession>A0A068VT37</accession>
<keyword evidence="2 7" id="KW-0597">Phosphoprotein</keyword>
<dbReference type="Pfam" id="PF00012">
    <property type="entry name" value="HSP70"/>
    <property type="match status" value="1"/>
</dbReference>
<dbReference type="PANTHER" id="PTHR19375">
    <property type="entry name" value="HEAT SHOCK PROTEIN 70KDA"/>
    <property type="match status" value="1"/>
</dbReference>
<dbReference type="FunFam" id="1.20.1270.10:FF:000001">
    <property type="entry name" value="Molecular chaperone DnaK"/>
    <property type="match status" value="1"/>
</dbReference>
<gene>
    <name evidence="11" type="primary">dnaK1</name>
    <name evidence="7" type="synonym">dnaK</name>
    <name evidence="11" type="ORF">PFCIRM138_08390</name>
</gene>
<dbReference type="NCBIfam" id="NF001413">
    <property type="entry name" value="PRK00290.1"/>
    <property type="match status" value="1"/>
</dbReference>
<dbReference type="InterPro" id="IPR018181">
    <property type="entry name" value="Heat_shock_70_CS"/>
</dbReference>
<dbReference type="CDD" id="cd10234">
    <property type="entry name" value="ASKHA_NBD_HSP70_DnaK-like"/>
    <property type="match status" value="1"/>
</dbReference>
<feature type="compositionally biased region" description="Low complexity" evidence="10">
    <location>
        <begin position="575"/>
        <end position="590"/>
    </location>
</feature>
<dbReference type="RefSeq" id="WP_013161650.1">
    <property type="nucleotide sequence ID" value="NZ_CP010341.1"/>
</dbReference>
<dbReference type="InterPro" id="IPR013126">
    <property type="entry name" value="Hsp_70_fam"/>
</dbReference>
<feature type="compositionally biased region" description="Acidic residues" evidence="10">
    <location>
        <begin position="594"/>
        <end position="609"/>
    </location>
</feature>
<dbReference type="PROSITE" id="PS00297">
    <property type="entry name" value="HSP70_1"/>
    <property type="match status" value="1"/>
</dbReference>
<evidence type="ECO:0000313" key="11">
    <source>
        <dbReference type="EMBL" id="CEP26592.1"/>
    </source>
</evidence>
<evidence type="ECO:0000256" key="8">
    <source>
        <dbReference type="RuleBase" id="RU003322"/>
    </source>
</evidence>
<dbReference type="PROSITE" id="PS01036">
    <property type="entry name" value="HSP70_3"/>
    <property type="match status" value="1"/>
</dbReference>
<evidence type="ECO:0000256" key="5">
    <source>
        <dbReference type="ARBA" id="ARBA00023016"/>
    </source>
</evidence>
<keyword evidence="5 7" id="KW-0346">Stress response</keyword>
<comment type="induction">
    <text evidence="7">By stress conditions e.g. heat shock.</text>
</comment>
<dbReference type="SUPFAM" id="SSF100920">
    <property type="entry name" value="Heat shock protein 70kD (HSP70), peptide-binding domain"/>
    <property type="match status" value="1"/>
</dbReference>
<feature type="modified residue" description="Phosphothreonine; by autocatalysis" evidence="7">
    <location>
        <position position="175"/>
    </location>
</feature>
<comment type="similarity">
    <text evidence="1 7 8">Belongs to the heat shock protein 70 family.</text>
</comment>
<proteinExistence type="evidence at transcript level"/>
<dbReference type="PRINTS" id="PR00301">
    <property type="entry name" value="HEATSHOCK70"/>
</dbReference>
<dbReference type="FunFam" id="2.60.34.10:FF:000014">
    <property type="entry name" value="Chaperone protein DnaK HSP70"/>
    <property type="match status" value="1"/>
</dbReference>
<dbReference type="PATRIC" id="fig|66712.6.peg.1727"/>
<protein>
    <recommendedName>
        <fullName evidence="7">Chaperone protein DnaK</fullName>
    </recommendedName>
    <alternativeName>
        <fullName evidence="7">HSP70</fullName>
    </alternativeName>
    <alternativeName>
        <fullName evidence="7">Heat shock 70 kDa protein</fullName>
    </alternativeName>
    <alternativeName>
        <fullName evidence="7">Heat shock protein 70</fullName>
    </alternativeName>
</protein>
<keyword evidence="6 7" id="KW-0143">Chaperone</keyword>
<evidence type="ECO:0000256" key="9">
    <source>
        <dbReference type="SAM" id="Coils"/>
    </source>
</evidence>
<dbReference type="SUPFAM" id="SSF100934">
    <property type="entry name" value="Heat shock protein 70kD (HSP70), C-terminal subdomain"/>
    <property type="match status" value="1"/>
</dbReference>
<dbReference type="FunFam" id="3.30.420.40:FF:000071">
    <property type="entry name" value="Molecular chaperone DnaK"/>
    <property type="match status" value="1"/>
</dbReference>
<dbReference type="Gene3D" id="3.30.420.40">
    <property type="match status" value="2"/>
</dbReference>
<dbReference type="GO" id="GO:0051082">
    <property type="term" value="F:unfolded protein binding"/>
    <property type="evidence" value="ECO:0007669"/>
    <property type="project" value="InterPro"/>
</dbReference>
<dbReference type="InterPro" id="IPR029048">
    <property type="entry name" value="HSP70_C_sf"/>
</dbReference>
<dbReference type="InterPro" id="IPR043129">
    <property type="entry name" value="ATPase_NBD"/>
</dbReference>
<feature type="coiled-coil region" evidence="9">
    <location>
        <begin position="224"/>
        <end position="251"/>
    </location>
</feature>
<dbReference type="InterPro" id="IPR012725">
    <property type="entry name" value="Chaperone_DnaK"/>
</dbReference>
<dbReference type="Gene3D" id="1.20.1270.10">
    <property type="match status" value="1"/>
</dbReference>
<keyword evidence="4 7" id="KW-0067">ATP-binding</keyword>
<comment type="function">
    <text evidence="7">Acts as a chaperone.</text>
</comment>
<dbReference type="SUPFAM" id="SSF53067">
    <property type="entry name" value="Actin-like ATPase domain"/>
    <property type="match status" value="2"/>
</dbReference>
<evidence type="ECO:0000256" key="10">
    <source>
        <dbReference type="SAM" id="MobiDB-lite"/>
    </source>
</evidence>
<evidence type="ECO:0000256" key="4">
    <source>
        <dbReference type="ARBA" id="ARBA00022840"/>
    </source>
</evidence>
<dbReference type="AlphaFoldDB" id="A0A068VT37"/>
<name>A0A068VT37_PROFF</name>
<dbReference type="GO" id="GO:0140662">
    <property type="term" value="F:ATP-dependent protein folding chaperone"/>
    <property type="evidence" value="ECO:0007669"/>
    <property type="project" value="InterPro"/>
</dbReference>
<organism evidence="11">
    <name type="scientific">Propionibacterium freudenreichii subsp. freudenreichii</name>
    <dbReference type="NCBI Taxonomy" id="66712"/>
    <lineage>
        <taxon>Bacteria</taxon>
        <taxon>Bacillati</taxon>
        <taxon>Actinomycetota</taxon>
        <taxon>Actinomycetes</taxon>
        <taxon>Propionibacteriales</taxon>
        <taxon>Propionibacteriaceae</taxon>
        <taxon>Propionibacterium</taxon>
    </lineage>
</organism>
<dbReference type="KEGG" id="pfre:RM25_1694"/>
<evidence type="ECO:0000256" key="6">
    <source>
        <dbReference type="ARBA" id="ARBA00023186"/>
    </source>
</evidence>
<dbReference type="FunFam" id="3.90.640.10:FF:000003">
    <property type="entry name" value="Molecular chaperone DnaK"/>
    <property type="match status" value="1"/>
</dbReference>
<dbReference type="InterPro" id="IPR029047">
    <property type="entry name" value="HSP70_peptide-bd_sf"/>
</dbReference>
<dbReference type="PROSITE" id="PS00329">
    <property type="entry name" value="HSP70_2"/>
    <property type="match status" value="1"/>
</dbReference>
<sequence>MARSVGIDLGTTNSCVAVLEGSEPTVIPNAEGSRTTPSVVAFAKGGEVLVGEVAKRQAVTNVDRTIRSVKRHMGTDWSVNIDGKKYTPQEISARVLQKLKRDAEAYLGEPVTNAVITVPAYFNDAQRQATKEAGEIAGLTVDRIINEPTAAALAYGLDKGDKEQSVLVFDLGGGTFDVSLLDISDGVFEVKATNGDNRLGGDDWDQRIVDWLVTQFKNANGIDLSADKMAMQRLQEAAERAKIELSSAQETQINLPYITAGAAGPLHLDAKLTRAEFQRMTKDLLDRCKTPFQAVIKDAHTSLDKIDEVILVGGSTRMPAVVDLVKELSGKEPHKGVNPDEVVAMGAALQAGVLKGEVKDVLLLDVTPLSLGIETKGGVMTKIIERNTTIPTKRSEIFTTAEDNQPSVMVQVYQGEREFARDNKPLGNFELTGLMPAPRGVPQVEVTFDIDANGIVHVSAKDKATGKEQSMTVTGGSALGKDDIDRMVKDAEAHAEEDKKRREAVEMRNQADALAFRTEQLLADNAATIGDDVKAPVVEALDKLKEALKGTGNDDQVKALMEELNEKTSVMGQAVYAASQAQAQGPASPSEQETSSDDDVVDAEIVDDK</sequence>
<feature type="region of interest" description="Disordered" evidence="10">
    <location>
        <begin position="575"/>
        <end position="609"/>
    </location>
</feature>
<evidence type="ECO:0000256" key="7">
    <source>
        <dbReference type="HAMAP-Rule" id="MF_00332"/>
    </source>
</evidence>
<dbReference type="NCBIfam" id="TIGR02350">
    <property type="entry name" value="prok_dnaK"/>
    <property type="match status" value="1"/>
</dbReference>
<dbReference type="Gene3D" id="2.60.34.10">
    <property type="entry name" value="Substrate Binding Domain Of DNAk, Chain A, domain 1"/>
    <property type="match status" value="1"/>
</dbReference>
<evidence type="ECO:0000256" key="3">
    <source>
        <dbReference type="ARBA" id="ARBA00022741"/>
    </source>
</evidence>
<keyword evidence="3 7" id="KW-0547">Nucleotide-binding</keyword>
<evidence type="ECO:0000256" key="1">
    <source>
        <dbReference type="ARBA" id="ARBA00007381"/>
    </source>
</evidence>
<reference evidence="11" key="1">
    <citation type="submission" date="2014-08" db="EMBL/GenBank/DDBJ databases">
        <authorList>
            <person name="Falentin Helene"/>
        </authorList>
    </citation>
    <scope>NUCLEOTIDE SEQUENCE</scope>
</reference>
<dbReference type="GO" id="GO:0005524">
    <property type="term" value="F:ATP binding"/>
    <property type="evidence" value="ECO:0007669"/>
    <property type="project" value="UniProtKB-UniRule"/>
</dbReference>
<dbReference type="Gene3D" id="3.90.640.10">
    <property type="entry name" value="Actin, Chain A, domain 4"/>
    <property type="match status" value="1"/>
</dbReference>